<proteinExistence type="predicted"/>
<evidence type="ECO:0000313" key="4">
    <source>
        <dbReference type="Proteomes" id="UP000708208"/>
    </source>
</evidence>
<accession>A0A8J2LE46</accession>
<dbReference type="Proteomes" id="UP000708208">
    <property type="component" value="Unassembled WGS sequence"/>
</dbReference>
<feature type="region of interest" description="Disordered" evidence="1">
    <location>
        <begin position="235"/>
        <end position="260"/>
    </location>
</feature>
<dbReference type="InterPro" id="IPR007110">
    <property type="entry name" value="Ig-like_dom"/>
</dbReference>
<keyword evidence="4" id="KW-1185">Reference proteome</keyword>
<reference evidence="3" key="1">
    <citation type="submission" date="2021-06" db="EMBL/GenBank/DDBJ databases">
        <authorList>
            <person name="Hodson N. C."/>
            <person name="Mongue J. A."/>
            <person name="Jaron S. K."/>
        </authorList>
    </citation>
    <scope>NUCLEOTIDE SEQUENCE</scope>
</reference>
<comment type="caution">
    <text evidence="3">The sequence shown here is derived from an EMBL/GenBank/DDBJ whole genome shotgun (WGS) entry which is preliminary data.</text>
</comment>
<dbReference type="EMBL" id="CAJVCH010559726">
    <property type="protein sequence ID" value="CAG7831279.1"/>
    <property type="molecule type" value="Genomic_DNA"/>
</dbReference>
<dbReference type="AlphaFoldDB" id="A0A8J2LE46"/>
<organism evidence="3 4">
    <name type="scientific">Allacma fusca</name>
    <dbReference type="NCBI Taxonomy" id="39272"/>
    <lineage>
        <taxon>Eukaryota</taxon>
        <taxon>Metazoa</taxon>
        <taxon>Ecdysozoa</taxon>
        <taxon>Arthropoda</taxon>
        <taxon>Hexapoda</taxon>
        <taxon>Collembola</taxon>
        <taxon>Symphypleona</taxon>
        <taxon>Sminthuridae</taxon>
        <taxon>Allacma</taxon>
    </lineage>
</organism>
<gene>
    <name evidence="3" type="ORF">AFUS01_LOCUS41031</name>
</gene>
<dbReference type="PANTHER" id="PTHR21261:SF15">
    <property type="entry name" value="BEATEN PATH IIIA, ISOFORM D-RELATED"/>
    <property type="match status" value="1"/>
</dbReference>
<protein>
    <recommendedName>
        <fullName evidence="2">Ig-like domain-containing protein</fullName>
    </recommendedName>
</protein>
<dbReference type="PROSITE" id="PS50835">
    <property type="entry name" value="IG_LIKE"/>
    <property type="match status" value="1"/>
</dbReference>
<dbReference type="OrthoDB" id="10015491at2759"/>
<sequence length="328" mass="37160">MENVHVPRYEVAGADVDLFCYFSLSRNHTLYSLKWFKDGMEFFRFVPENTQPISLYWVTGIRVDGDKSNLNRVHLKNLTELSSGTYQCEVQEDLSFLSSMKQAEMTVLAGPSSDPQLEGFESSVTTGDILEGNCTIPVKSSLVKLTFYVNNELMEDSYLKNYGLINGSNGKLMSVLGLKLTVGDKHWTKSNSNSSHLPNSFNYLELKCVATMDSIDSMWVKVKIIQESHPTLRRFPPRRRLPPVTRTGAEREGESLVTSSRISPCDSNNLLISRIAELISNQNEELAKLSQIENSRLQTEREAVALRREELGFFRDSIRNKAPSNETR</sequence>
<evidence type="ECO:0000256" key="1">
    <source>
        <dbReference type="SAM" id="MobiDB-lite"/>
    </source>
</evidence>
<name>A0A8J2LE46_9HEXA</name>
<evidence type="ECO:0000259" key="2">
    <source>
        <dbReference type="PROSITE" id="PS50835"/>
    </source>
</evidence>
<feature type="domain" description="Ig-like" evidence="2">
    <location>
        <begin position="13"/>
        <end position="106"/>
    </location>
</feature>
<dbReference type="PANTHER" id="PTHR21261">
    <property type="entry name" value="BEAT PROTEIN"/>
    <property type="match status" value="1"/>
</dbReference>
<evidence type="ECO:0000313" key="3">
    <source>
        <dbReference type="EMBL" id="CAG7831279.1"/>
    </source>
</evidence>